<keyword evidence="2" id="KW-1133">Transmembrane helix</keyword>
<comment type="caution">
    <text evidence="3">The sequence shown here is derived from an EMBL/GenBank/DDBJ whole genome shotgun (WGS) entry which is preliminary data.</text>
</comment>
<feature type="transmembrane region" description="Helical" evidence="2">
    <location>
        <begin position="66"/>
        <end position="83"/>
    </location>
</feature>
<feature type="region of interest" description="Disordered" evidence="1">
    <location>
        <begin position="129"/>
        <end position="198"/>
    </location>
</feature>
<dbReference type="AlphaFoldDB" id="A0A841BRC3"/>
<evidence type="ECO:0000313" key="4">
    <source>
        <dbReference type="Proteomes" id="UP000587527"/>
    </source>
</evidence>
<feature type="compositionally biased region" description="Acidic residues" evidence="1">
    <location>
        <begin position="155"/>
        <end position="167"/>
    </location>
</feature>
<feature type="transmembrane region" description="Helical" evidence="2">
    <location>
        <begin position="40"/>
        <end position="60"/>
    </location>
</feature>
<gene>
    <name evidence="3" type="ORF">F4553_003327</name>
</gene>
<dbReference type="RefSeq" id="WP_221470502.1">
    <property type="nucleotide sequence ID" value="NZ_JACHMN010000002.1"/>
</dbReference>
<keyword evidence="2" id="KW-0472">Membrane</keyword>
<sequence length="198" mass="21425">MSEIRSSQARAARRAAGNAGAVRQQPLYARVLKLKHIRPSGVMCFFFFEGSVALAVLLALAELVDWIAVGVLPLAIAVMVKINDVIAGAGAPSTSTPSVPKVRAPRNRSATGRAVVVTSRVVPDYDNAADDFDGGAGEHDNGAAAYDDRGVTDYREDEADPDSFEYEESSRPTRQRNEPLEALDPAQRARQSAMYRYE</sequence>
<evidence type="ECO:0000256" key="1">
    <source>
        <dbReference type="SAM" id="MobiDB-lite"/>
    </source>
</evidence>
<reference evidence="3 4" key="1">
    <citation type="submission" date="2020-08" db="EMBL/GenBank/DDBJ databases">
        <title>Sequencing the genomes of 1000 actinobacteria strains.</title>
        <authorList>
            <person name="Klenk H.-P."/>
        </authorList>
    </citation>
    <scope>NUCLEOTIDE SEQUENCE [LARGE SCALE GENOMIC DNA]</scope>
    <source>
        <strain evidence="3 4">DSM 45362</strain>
    </source>
</reference>
<protein>
    <submittedName>
        <fullName evidence="3">Uncharacterized protein</fullName>
    </submittedName>
</protein>
<keyword evidence="2" id="KW-0812">Transmembrane</keyword>
<feature type="compositionally biased region" description="Basic and acidic residues" evidence="1">
    <location>
        <begin position="136"/>
        <end position="154"/>
    </location>
</feature>
<feature type="region of interest" description="Disordered" evidence="1">
    <location>
        <begin position="90"/>
        <end position="111"/>
    </location>
</feature>
<keyword evidence="4" id="KW-1185">Reference proteome</keyword>
<evidence type="ECO:0000256" key="2">
    <source>
        <dbReference type="SAM" id="Phobius"/>
    </source>
</evidence>
<accession>A0A841BRC3</accession>
<proteinExistence type="predicted"/>
<dbReference type="Proteomes" id="UP000587527">
    <property type="component" value="Unassembled WGS sequence"/>
</dbReference>
<evidence type="ECO:0000313" key="3">
    <source>
        <dbReference type="EMBL" id="MBB5869948.1"/>
    </source>
</evidence>
<organism evidence="3 4">
    <name type="scientific">Allocatelliglobosispora scoriae</name>
    <dbReference type="NCBI Taxonomy" id="643052"/>
    <lineage>
        <taxon>Bacteria</taxon>
        <taxon>Bacillati</taxon>
        <taxon>Actinomycetota</taxon>
        <taxon>Actinomycetes</taxon>
        <taxon>Micromonosporales</taxon>
        <taxon>Micromonosporaceae</taxon>
        <taxon>Allocatelliglobosispora</taxon>
    </lineage>
</organism>
<name>A0A841BRC3_9ACTN</name>
<feature type="compositionally biased region" description="Basic and acidic residues" evidence="1">
    <location>
        <begin position="168"/>
        <end position="179"/>
    </location>
</feature>
<dbReference type="EMBL" id="JACHMN010000002">
    <property type="protein sequence ID" value="MBB5869948.1"/>
    <property type="molecule type" value="Genomic_DNA"/>
</dbReference>